<evidence type="ECO:0000313" key="1">
    <source>
        <dbReference type="EMBL" id="KAL3527624.1"/>
    </source>
</evidence>
<protein>
    <submittedName>
        <fullName evidence="1">Uncharacterized protein</fullName>
    </submittedName>
</protein>
<proteinExistence type="predicted"/>
<sequence length="126" mass="14118">MLPKSLIEKLFEMAMSVVQNSVAIVRKDIAKAAARKDANFKLIMEKFGGEGQMKKSLDENEWSKMNIKLNENTRAVYNHGQAMDEIGRRYNSQANNLDIGMKRLNAASDSVVNAILTLVLTTITEK</sequence>
<dbReference type="AlphaFoldDB" id="A0ABD3A7A2"/>
<accession>A0ABD3A7A2</accession>
<keyword evidence="2" id="KW-1185">Reference proteome</keyword>
<dbReference type="Proteomes" id="UP001630127">
    <property type="component" value="Unassembled WGS sequence"/>
</dbReference>
<organism evidence="1 2">
    <name type="scientific">Cinchona calisaya</name>
    <dbReference type="NCBI Taxonomy" id="153742"/>
    <lineage>
        <taxon>Eukaryota</taxon>
        <taxon>Viridiplantae</taxon>
        <taxon>Streptophyta</taxon>
        <taxon>Embryophyta</taxon>
        <taxon>Tracheophyta</taxon>
        <taxon>Spermatophyta</taxon>
        <taxon>Magnoliopsida</taxon>
        <taxon>eudicotyledons</taxon>
        <taxon>Gunneridae</taxon>
        <taxon>Pentapetalae</taxon>
        <taxon>asterids</taxon>
        <taxon>lamiids</taxon>
        <taxon>Gentianales</taxon>
        <taxon>Rubiaceae</taxon>
        <taxon>Cinchonoideae</taxon>
        <taxon>Cinchoneae</taxon>
        <taxon>Cinchona</taxon>
    </lineage>
</organism>
<dbReference type="EMBL" id="JBJUIK010000005">
    <property type="protein sequence ID" value="KAL3527624.1"/>
    <property type="molecule type" value="Genomic_DNA"/>
</dbReference>
<gene>
    <name evidence="1" type="ORF">ACH5RR_012280</name>
</gene>
<name>A0ABD3A7A2_9GENT</name>
<reference evidence="1 2" key="1">
    <citation type="submission" date="2024-11" db="EMBL/GenBank/DDBJ databases">
        <title>A near-complete genome assembly of Cinchona calisaya.</title>
        <authorList>
            <person name="Lian D.C."/>
            <person name="Zhao X.W."/>
            <person name="Wei L."/>
        </authorList>
    </citation>
    <scope>NUCLEOTIDE SEQUENCE [LARGE SCALE GENOMIC DNA]</scope>
    <source>
        <tissue evidence="1">Nenye</tissue>
    </source>
</reference>
<comment type="caution">
    <text evidence="1">The sequence shown here is derived from an EMBL/GenBank/DDBJ whole genome shotgun (WGS) entry which is preliminary data.</text>
</comment>
<evidence type="ECO:0000313" key="2">
    <source>
        <dbReference type="Proteomes" id="UP001630127"/>
    </source>
</evidence>